<evidence type="ECO:0000313" key="3">
    <source>
        <dbReference type="EMBL" id="KAJ2683877.1"/>
    </source>
</evidence>
<dbReference type="EMBL" id="JANBTX010000251">
    <property type="protein sequence ID" value="KAJ2683877.1"/>
    <property type="molecule type" value="Genomic_DNA"/>
</dbReference>
<keyword evidence="1" id="KW-0175">Coiled coil</keyword>
<protein>
    <submittedName>
        <fullName evidence="3">Uncharacterized protein</fullName>
    </submittedName>
</protein>
<dbReference type="Proteomes" id="UP001151516">
    <property type="component" value="Unassembled WGS sequence"/>
</dbReference>
<feature type="coiled-coil region" evidence="1">
    <location>
        <begin position="116"/>
        <end position="171"/>
    </location>
</feature>
<feature type="region of interest" description="Disordered" evidence="2">
    <location>
        <begin position="348"/>
        <end position="423"/>
    </location>
</feature>
<sequence length="466" mass="52086">MARGSGQRRPRPRPSKRVQENSQAGTPARPVQEPAEGETEGPSNSSTVEDSSTVVRELADTLYIDIGQILQREYGKTNEQILRLATHSDESANASDQAPAPLGKDATPAEHTLEVVSDSQSTCESLKEENRRLLARLAEREAENEALQRQVAAQQQEIEAARRRAARLDARTDGEARTDMNRPMTLPELRSVFRKFYEQYRLREAHFMAVERVASLEAQLWQEKCVLAEKRESTHLDEIRDLRQNIESLAQQRPASGSGGAELRQRLEQCRRLVRAVSGEATALRADCMGKMQSMDQHVRHMSRERVEMDVRLRSALADNERLEEACKELQVRWQQQAWELHNKRMLDDRKSGAADSETSDEGGHHPAATLDGAVSAAQVQNPMSPPRVIRMPRRPRPNDTRREPAPPATATIASHNSNGVKPLIVPDQRDPVGASPARPRFHAPAGFTFRMPLSTEIIQSGVSAV</sequence>
<evidence type="ECO:0000256" key="1">
    <source>
        <dbReference type="SAM" id="Coils"/>
    </source>
</evidence>
<feature type="compositionally biased region" description="Basic residues" evidence="2">
    <location>
        <begin position="1"/>
        <end position="16"/>
    </location>
</feature>
<proteinExistence type="predicted"/>
<feature type="region of interest" description="Disordered" evidence="2">
    <location>
        <begin position="1"/>
        <end position="52"/>
    </location>
</feature>
<gene>
    <name evidence="3" type="ORF">IWW39_005242</name>
</gene>
<dbReference type="AlphaFoldDB" id="A0A9W8L1Y1"/>
<name>A0A9W8L1Y1_9FUNG</name>
<evidence type="ECO:0000256" key="2">
    <source>
        <dbReference type="SAM" id="MobiDB-lite"/>
    </source>
</evidence>
<evidence type="ECO:0000313" key="4">
    <source>
        <dbReference type="Proteomes" id="UP001151516"/>
    </source>
</evidence>
<organism evidence="3 4">
    <name type="scientific">Coemansia spiralis</name>
    <dbReference type="NCBI Taxonomy" id="417178"/>
    <lineage>
        <taxon>Eukaryota</taxon>
        <taxon>Fungi</taxon>
        <taxon>Fungi incertae sedis</taxon>
        <taxon>Zoopagomycota</taxon>
        <taxon>Kickxellomycotina</taxon>
        <taxon>Kickxellomycetes</taxon>
        <taxon>Kickxellales</taxon>
        <taxon>Kickxellaceae</taxon>
        <taxon>Coemansia</taxon>
    </lineage>
</organism>
<reference evidence="3" key="1">
    <citation type="submission" date="2022-07" db="EMBL/GenBank/DDBJ databases">
        <title>Phylogenomic reconstructions and comparative analyses of Kickxellomycotina fungi.</title>
        <authorList>
            <person name="Reynolds N.K."/>
            <person name="Stajich J.E."/>
            <person name="Barry K."/>
            <person name="Grigoriev I.V."/>
            <person name="Crous P."/>
            <person name="Smith M.E."/>
        </authorList>
    </citation>
    <scope>NUCLEOTIDE SEQUENCE</scope>
    <source>
        <strain evidence="3">CBS 109367</strain>
    </source>
</reference>
<accession>A0A9W8L1Y1</accession>
<comment type="caution">
    <text evidence="3">The sequence shown here is derived from an EMBL/GenBank/DDBJ whole genome shotgun (WGS) entry which is preliminary data.</text>
</comment>
<dbReference type="OrthoDB" id="5558298at2759"/>
<keyword evidence="4" id="KW-1185">Reference proteome</keyword>
<feature type="compositionally biased region" description="Polar residues" evidence="2">
    <location>
        <begin position="41"/>
        <end position="52"/>
    </location>
</feature>